<dbReference type="GO" id="GO:0016020">
    <property type="term" value="C:membrane"/>
    <property type="evidence" value="ECO:0007669"/>
    <property type="project" value="UniProtKB-SubCell"/>
</dbReference>
<dbReference type="Gramene" id="TKW28153">
    <property type="protein sequence ID" value="TKW28153"/>
    <property type="gene ID" value="SEVIR_3G330103v2"/>
</dbReference>
<feature type="transmembrane region" description="Helical" evidence="7">
    <location>
        <begin position="551"/>
        <end position="571"/>
    </location>
</feature>
<evidence type="ECO:0000256" key="6">
    <source>
        <dbReference type="ARBA" id="ARBA00023136"/>
    </source>
</evidence>
<evidence type="ECO:0000256" key="3">
    <source>
        <dbReference type="ARBA" id="ARBA00022448"/>
    </source>
</evidence>
<feature type="transmembrane region" description="Helical" evidence="7">
    <location>
        <begin position="146"/>
        <end position="165"/>
    </location>
</feature>
<keyword evidence="5 7" id="KW-1133">Transmembrane helix</keyword>
<evidence type="ECO:0000256" key="2">
    <source>
        <dbReference type="ARBA" id="ARBA00010276"/>
    </source>
</evidence>
<gene>
    <name evidence="8" type="ORF">SEVIR_3G330103v2</name>
</gene>
<dbReference type="Proteomes" id="UP000298652">
    <property type="component" value="Chromosome 3"/>
</dbReference>
<protein>
    <recommendedName>
        <fullName evidence="10">Metal-nicotianamine transporter YSL7</fullName>
    </recommendedName>
</protein>
<keyword evidence="3" id="KW-0813">Transport</keyword>
<dbReference type="OMA" id="IAMNAQV"/>
<feature type="transmembrane region" description="Helical" evidence="7">
    <location>
        <begin position="245"/>
        <end position="273"/>
    </location>
</feature>
<comment type="similarity">
    <text evidence="2">Belongs to the YSL (TC 2.A.67.2) family.</text>
</comment>
<dbReference type="EMBL" id="CM016554">
    <property type="protein sequence ID" value="TKW28153.1"/>
    <property type="molecule type" value="Genomic_DNA"/>
</dbReference>
<feature type="transmembrane region" description="Helical" evidence="7">
    <location>
        <begin position="400"/>
        <end position="422"/>
    </location>
</feature>
<dbReference type="InterPro" id="IPR004813">
    <property type="entry name" value="OPT"/>
</dbReference>
<feature type="transmembrane region" description="Helical" evidence="7">
    <location>
        <begin position="434"/>
        <end position="465"/>
    </location>
</feature>
<evidence type="ECO:0000256" key="7">
    <source>
        <dbReference type="SAM" id="Phobius"/>
    </source>
</evidence>
<dbReference type="SMR" id="A0A4U6VJ59"/>
<keyword evidence="4 7" id="KW-0812">Transmembrane</keyword>
<evidence type="ECO:0000313" key="8">
    <source>
        <dbReference type="EMBL" id="TKW28153.1"/>
    </source>
</evidence>
<feature type="transmembrane region" description="Helical" evidence="7">
    <location>
        <begin position="95"/>
        <end position="118"/>
    </location>
</feature>
<evidence type="ECO:0000256" key="1">
    <source>
        <dbReference type="ARBA" id="ARBA00004141"/>
    </source>
</evidence>
<evidence type="ECO:0008006" key="10">
    <source>
        <dbReference type="Google" id="ProtNLM"/>
    </source>
</evidence>
<feature type="transmembrane region" description="Helical" evidence="7">
    <location>
        <begin position="307"/>
        <end position="327"/>
    </location>
</feature>
<dbReference type="GO" id="GO:0035673">
    <property type="term" value="F:oligopeptide transmembrane transporter activity"/>
    <property type="evidence" value="ECO:0007669"/>
    <property type="project" value="InterPro"/>
</dbReference>
<proteinExistence type="inferred from homology"/>
<evidence type="ECO:0000256" key="5">
    <source>
        <dbReference type="ARBA" id="ARBA00022989"/>
    </source>
</evidence>
<dbReference type="NCBIfam" id="TIGR00728">
    <property type="entry name" value="OPT_sfam"/>
    <property type="match status" value="1"/>
</dbReference>
<keyword evidence="9" id="KW-1185">Reference proteome</keyword>
<keyword evidence="6 7" id="KW-0472">Membrane</keyword>
<dbReference type="InterPro" id="IPR045035">
    <property type="entry name" value="YSL-like"/>
</dbReference>
<accession>A0A4U6VJ59</accession>
<dbReference type="PANTHER" id="PTHR31645">
    <property type="entry name" value="OLIGOPEPTIDE TRANSPORTER YGL114W-RELATED"/>
    <property type="match status" value="1"/>
</dbReference>
<sequence length="680" mass="74779">MDATIQESSPSVERVFEGQPYPSFWEQVTLRSMAIAVVLATVFSLVTLRIYMTIGVVGALNMPANVLSYFSVKSLVSMLRRYGIAAAPFTRQENIFLQTCVITCVNMAISGGLPNYIIAMNSQVAKSLSDHPDAADIIDHVPTGKYVLFLFLTGLVAITLMLPLMQVMIVDYRLPFPTGSVVAHLINSFHTPQGAYVAKLQVAAIFKTFLGSFSWSMFKWFYTGGEHCGFQSFPMFGLDLYKDRFFFDFSASFVGLGMIVPHVVNFGLLFGSITSWGLLFPFLDSKRGQWYQTDSTTSLSGANGYKIFIGITMIITEGIFNFIKLLAVSSIDFYKKRQENDSGKIKYMLTSPSLNYDDRKRLEVLFGYQIPHFIPVAGYIGCAIVCSVAIPWIFHHVTFYHMAVLFIILPVFTFCNTYGTGLTDWSVAQTYGRFLLFIIAAWIAKPGAVIASLVVCGVAVAALNVSSQAVQDLKTGFMTLTNPRAVVAGHIYGVLIGSIINPCILLAFEANAKSTAPIGSKDSEYPCPSASIYRAIGLLGKRGMDQLPDHCITFCLITFFITLAIETLRLVSQKKGWKLQNLIPCITAIALPYLTGPYYSIDMTLGSVMLIIWGKINRRSAELLSSAVAAGLICGDGIWVLPSSLLSIFHVHPPICMKFLASGKQVNIVDSFVNTLGISR</sequence>
<dbReference type="Pfam" id="PF03169">
    <property type="entry name" value="OPT"/>
    <property type="match status" value="1"/>
</dbReference>
<dbReference type="AlphaFoldDB" id="A0A4U6VJ59"/>
<feature type="transmembrane region" description="Helical" evidence="7">
    <location>
        <begin position="33"/>
        <end position="54"/>
    </location>
</feature>
<feature type="transmembrane region" description="Helical" evidence="7">
    <location>
        <begin position="370"/>
        <end position="394"/>
    </location>
</feature>
<evidence type="ECO:0000313" key="9">
    <source>
        <dbReference type="Proteomes" id="UP000298652"/>
    </source>
</evidence>
<reference evidence="8" key="1">
    <citation type="submission" date="2019-03" db="EMBL/GenBank/DDBJ databases">
        <title>WGS assembly of Setaria viridis.</title>
        <authorList>
            <person name="Huang P."/>
            <person name="Jenkins J."/>
            <person name="Grimwood J."/>
            <person name="Barry K."/>
            <person name="Healey A."/>
            <person name="Mamidi S."/>
            <person name="Sreedasyam A."/>
            <person name="Shu S."/>
            <person name="Feldman M."/>
            <person name="Wu J."/>
            <person name="Yu Y."/>
            <person name="Chen C."/>
            <person name="Johnson J."/>
            <person name="Rokhsar D."/>
            <person name="Baxter I."/>
            <person name="Schmutz J."/>
            <person name="Brutnell T."/>
            <person name="Kellogg E."/>
        </authorList>
    </citation>
    <scope>NUCLEOTIDE SEQUENCE [LARGE SCALE GENOMIC DNA]</scope>
</reference>
<organism evidence="8 9">
    <name type="scientific">Setaria viridis</name>
    <name type="common">Green bristlegrass</name>
    <name type="synonym">Setaria italica subsp. viridis</name>
    <dbReference type="NCBI Taxonomy" id="4556"/>
    <lineage>
        <taxon>Eukaryota</taxon>
        <taxon>Viridiplantae</taxon>
        <taxon>Streptophyta</taxon>
        <taxon>Embryophyta</taxon>
        <taxon>Tracheophyta</taxon>
        <taxon>Spermatophyta</taxon>
        <taxon>Magnoliopsida</taxon>
        <taxon>Liliopsida</taxon>
        <taxon>Poales</taxon>
        <taxon>Poaceae</taxon>
        <taxon>PACMAD clade</taxon>
        <taxon>Panicoideae</taxon>
        <taxon>Panicodae</taxon>
        <taxon>Paniceae</taxon>
        <taxon>Cenchrinae</taxon>
        <taxon>Setaria</taxon>
    </lineage>
</organism>
<name>A0A4U6VJ59_SETVI</name>
<dbReference type="PANTHER" id="PTHR31645:SF9">
    <property type="entry name" value="METAL-NICOTIANAMINE TRANSPORTER YSL4-RELATED"/>
    <property type="match status" value="1"/>
</dbReference>
<feature type="transmembrane region" description="Helical" evidence="7">
    <location>
        <begin position="623"/>
        <end position="641"/>
    </location>
</feature>
<comment type="subcellular location">
    <subcellularLocation>
        <location evidence="1">Membrane</location>
        <topology evidence="1">Multi-pass membrane protein</topology>
    </subcellularLocation>
</comment>
<evidence type="ECO:0000256" key="4">
    <source>
        <dbReference type="ARBA" id="ARBA00022692"/>
    </source>
</evidence>
<feature type="transmembrane region" description="Helical" evidence="7">
    <location>
        <begin position="485"/>
        <end position="508"/>
    </location>
</feature>